<name>A0A8H5ZJZ3_COCSA</name>
<evidence type="ECO:0000256" key="6">
    <source>
        <dbReference type="SAM" id="Phobius"/>
    </source>
</evidence>
<feature type="transmembrane region" description="Helical" evidence="6">
    <location>
        <begin position="167"/>
        <end position="188"/>
    </location>
</feature>
<dbReference type="FunFam" id="1.20.1250.20:FF:000013">
    <property type="entry name" value="MFS general substrate transporter"/>
    <property type="match status" value="1"/>
</dbReference>
<dbReference type="PANTHER" id="PTHR43791">
    <property type="entry name" value="PERMEASE-RELATED"/>
    <property type="match status" value="1"/>
</dbReference>
<dbReference type="Proteomes" id="UP000624244">
    <property type="component" value="Unassembled WGS sequence"/>
</dbReference>
<protein>
    <recommendedName>
        <fullName evidence="7">Major facilitator superfamily (MFS) profile domain-containing protein</fullName>
    </recommendedName>
</protein>
<feature type="transmembrane region" description="Helical" evidence="6">
    <location>
        <begin position="305"/>
        <end position="326"/>
    </location>
</feature>
<feature type="transmembrane region" description="Helical" evidence="6">
    <location>
        <begin position="333"/>
        <end position="350"/>
    </location>
</feature>
<dbReference type="InterPro" id="IPR020846">
    <property type="entry name" value="MFS_dom"/>
</dbReference>
<sequence length="476" mass="51989">MSLDKMQDERVERSGSEGFEEGLLEDAKATSGLLFKMDSRILPVLALLFLCSFIDRTNVGNAKILGLEKDLHLTDHQYAIGLCVFYATYIASELPSNLVLKKVSPKIWLPFLTAIWGILTMCLGFVTNFASFVTVRALLGVAEGGLLPGMVLYLSHFYRRQELALRIGIFYTAASLSGAFGGLLARGLNAIGPAGGLEGWRWILIIEGLITVAVGACSAIFLPNSIESAGFLTPSERAHARFRLGEASASHERFDWAEIKRGVFNLQVWLTATAYFSILSGLYSFGLFLPTIINNGFAKDPNKAQLWTVIPYAVASVFTVIVAILSDRLALRGPVMLCTLPIAIIGYGVISQSTNPKVQYGMTFFMATGMFSSVPCILSWNSNNSAGHYKRATTSALQLAIANAGGFVASFTYQKSEKPHFHKSHSIMLGLLCAAWVLVAANVAWVWKINRDKASGKYAEFEGRGDDRDPAFKMVM</sequence>
<dbReference type="InterPro" id="IPR011701">
    <property type="entry name" value="MFS"/>
</dbReference>
<organism evidence="8 9">
    <name type="scientific">Cochliobolus sativus</name>
    <name type="common">Common root rot and spot blotch fungus</name>
    <name type="synonym">Bipolaris sorokiniana</name>
    <dbReference type="NCBI Taxonomy" id="45130"/>
    <lineage>
        <taxon>Eukaryota</taxon>
        <taxon>Fungi</taxon>
        <taxon>Dikarya</taxon>
        <taxon>Ascomycota</taxon>
        <taxon>Pezizomycotina</taxon>
        <taxon>Dothideomycetes</taxon>
        <taxon>Pleosporomycetidae</taxon>
        <taxon>Pleosporales</taxon>
        <taxon>Pleosporineae</taxon>
        <taxon>Pleosporaceae</taxon>
        <taxon>Bipolaris</taxon>
    </lineage>
</organism>
<evidence type="ECO:0000256" key="4">
    <source>
        <dbReference type="ARBA" id="ARBA00022989"/>
    </source>
</evidence>
<evidence type="ECO:0000259" key="7">
    <source>
        <dbReference type="PROSITE" id="PS50850"/>
    </source>
</evidence>
<evidence type="ECO:0000313" key="9">
    <source>
        <dbReference type="Proteomes" id="UP000624244"/>
    </source>
</evidence>
<feature type="transmembrane region" description="Helical" evidence="6">
    <location>
        <begin position="425"/>
        <end position="447"/>
    </location>
</feature>
<keyword evidence="2" id="KW-0813">Transport</keyword>
<evidence type="ECO:0000256" key="5">
    <source>
        <dbReference type="ARBA" id="ARBA00023136"/>
    </source>
</evidence>
<dbReference type="FunFam" id="1.20.1250.20:FF:000034">
    <property type="entry name" value="MFS general substrate transporter"/>
    <property type="match status" value="1"/>
</dbReference>
<evidence type="ECO:0000256" key="3">
    <source>
        <dbReference type="ARBA" id="ARBA00022692"/>
    </source>
</evidence>
<keyword evidence="5 6" id="KW-0472">Membrane</keyword>
<dbReference type="Pfam" id="PF07690">
    <property type="entry name" value="MFS_1"/>
    <property type="match status" value="1"/>
</dbReference>
<dbReference type="GO" id="GO:0016020">
    <property type="term" value="C:membrane"/>
    <property type="evidence" value="ECO:0007669"/>
    <property type="project" value="UniProtKB-SubCell"/>
</dbReference>
<evidence type="ECO:0000256" key="1">
    <source>
        <dbReference type="ARBA" id="ARBA00004141"/>
    </source>
</evidence>
<reference evidence="8" key="1">
    <citation type="submission" date="2019-11" db="EMBL/GenBank/DDBJ databases">
        <title>Bipolaris sorokiniana Genome sequencing.</title>
        <authorList>
            <person name="Wang H."/>
        </authorList>
    </citation>
    <scope>NUCLEOTIDE SEQUENCE</scope>
</reference>
<comment type="caution">
    <text evidence="8">The sequence shown here is derived from an EMBL/GenBank/DDBJ whole genome shotgun (WGS) entry which is preliminary data.</text>
</comment>
<dbReference type="Gene3D" id="1.20.1250.20">
    <property type="entry name" value="MFS general substrate transporter like domains"/>
    <property type="match status" value="2"/>
</dbReference>
<keyword evidence="3 6" id="KW-0812">Transmembrane</keyword>
<feature type="transmembrane region" description="Helical" evidence="6">
    <location>
        <begin position="362"/>
        <end position="380"/>
    </location>
</feature>
<gene>
    <name evidence="8" type="ORF">GGP41_006335</name>
</gene>
<feature type="transmembrane region" description="Helical" evidence="6">
    <location>
        <begin position="107"/>
        <end position="127"/>
    </location>
</feature>
<feature type="transmembrane region" description="Helical" evidence="6">
    <location>
        <begin position="200"/>
        <end position="222"/>
    </location>
</feature>
<dbReference type="PANTHER" id="PTHR43791:SF67">
    <property type="entry name" value="TRANSPORTER, PUTATIVE (AFU_ORTHOLOGUE AFUA_3G04010)-RELATED"/>
    <property type="match status" value="1"/>
</dbReference>
<feature type="transmembrane region" description="Helical" evidence="6">
    <location>
        <begin position="41"/>
        <end position="59"/>
    </location>
</feature>
<feature type="transmembrane region" description="Helical" evidence="6">
    <location>
        <begin position="392"/>
        <end position="413"/>
    </location>
</feature>
<accession>A0A8H5ZJZ3</accession>
<proteinExistence type="predicted"/>
<feature type="transmembrane region" description="Helical" evidence="6">
    <location>
        <begin position="268"/>
        <end position="293"/>
    </location>
</feature>
<dbReference type="EMBL" id="WNKQ01000009">
    <property type="protein sequence ID" value="KAF5849500.1"/>
    <property type="molecule type" value="Genomic_DNA"/>
</dbReference>
<dbReference type="SUPFAM" id="SSF103473">
    <property type="entry name" value="MFS general substrate transporter"/>
    <property type="match status" value="1"/>
</dbReference>
<feature type="transmembrane region" description="Helical" evidence="6">
    <location>
        <begin position="133"/>
        <end position="155"/>
    </location>
</feature>
<feature type="domain" description="Major facilitator superfamily (MFS) profile" evidence="7">
    <location>
        <begin position="41"/>
        <end position="452"/>
    </location>
</feature>
<keyword evidence="4 6" id="KW-1133">Transmembrane helix</keyword>
<dbReference type="PROSITE" id="PS50850">
    <property type="entry name" value="MFS"/>
    <property type="match status" value="1"/>
</dbReference>
<dbReference type="AlphaFoldDB" id="A0A8H5ZJZ3"/>
<evidence type="ECO:0000256" key="2">
    <source>
        <dbReference type="ARBA" id="ARBA00022448"/>
    </source>
</evidence>
<dbReference type="GO" id="GO:0022857">
    <property type="term" value="F:transmembrane transporter activity"/>
    <property type="evidence" value="ECO:0007669"/>
    <property type="project" value="InterPro"/>
</dbReference>
<comment type="subcellular location">
    <subcellularLocation>
        <location evidence="1">Membrane</location>
        <topology evidence="1">Multi-pass membrane protein</topology>
    </subcellularLocation>
</comment>
<feature type="transmembrane region" description="Helical" evidence="6">
    <location>
        <begin position="79"/>
        <end position="100"/>
    </location>
</feature>
<evidence type="ECO:0000313" key="8">
    <source>
        <dbReference type="EMBL" id="KAF5849500.1"/>
    </source>
</evidence>
<dbReference type="InterPro" id="IPR036259">
    <property type="entry name" value="MFS_trans_sf"/>
</dbReference>